<dbReference type="GeneID" id="106811422"/>
<feature type="transmembrane region" description="Helical" evidence="6">
    <location>
        <begin position="78"/>
        <end position="97"/>
    </location>
</feature>
<dbReference type="InterPro" id="IPR031926">
    <property type="entry name" value="TMEM135_N"/>
</dbReference>
<keyword evidence="8" id="KW-1185">Reference proteome</keyword>
<name>A0ABM1EE95_PRICU</name>
<feature type="transmembrane region" description="Helical" evidence="6">
    <location>
        <begin position="299"/>
        <end position="319"/>
    </location>
</feature>
<evidence type="ECO:0000256" key="6">
    <source>
        <dbReference type="SAM" id="Phobius"/>
    </source>
</evidence>
<keyword evidence="5 6" id="KW-0472">Membrane</keyword>
<evidence type="ECO:0000256" key="4">
    <source>
        <dbReference type="ARBA" id="ARBA00022989"/>
    </source>
</evidence>
<dbReference type="InterPro" id="IPR026749">
    <property type="entry name" value="Tmem135"/>
</dbReference>
<proteinExistence type="inferred from homology"/>
<dbReference type="PANTHER" id="PTHR12459">
    <property type="entry name" value="TRANSMEMBRANE PROTEIN 135-RELATED"/>
    <property type="match status" value="1"/>
</dbReference>
<sequence length="462" mass="52499">MSLISKLLFEPYVHYSCYELGHTWTPGCWKAFFDTMTFAFRASLRTYASFYLLTAALKNKNKEYYLTKFLPDMLRSTVFLTANACLFIGAFCMIGKVLGKYGLITAGFVPAFIASFLSVLIERKSRRGMLAVYLTNLASEYLFKSLVAHGYIKPIKFGEVFMFMITAAVYMFLFCSHDGLAGAEQKGIKFIVGDLEQVNGGDEWQAKTETRKKQVLLGAKYLLGLTKYINVLNNVVKSWRKHHLCRHSHSCLSYVIQGTLRNFMIGYGIQGCMKLVGSVPKLLKQPHLLLTSLTHGHNVRLGCFLAGFCGIFRGVCCLLRWLTAEHKRQHAAVAGFLAGSSMGFYRSVPISLYLFWKLLETLYYKGIEAGHLPSFRHFDVMLYAFSTAINFHAAVFSPHLMRPAYWDFLKKLTNQRFAEMNRLVLDIYGTNAAKICPSVWPDYDPNHTHLTLPAIKDMFITK</sequence>
<feature type="transmembrane region" description="Helical" evidence="6">
    <location>
        <begin position="103"/>
        <end position="121"/>
    </location>
</feature>
<evidence type="ECO:0000256" key="2">
    <source>
        <dbReference type="ARBA" id="ARBA00008924"/>
    </source>
</evidence>
<dbReference type="Pfam" id="PF15982">
    <property type="entry name" value="TMEM135_C_rich"/>
    <property type="match status" value="1"/>
</dbReference>
<accession>A0ABM1EE95</accession>
<keyword evidence="4 6" id="KW-1133">Transmembrane helix</keyword>
<evidence type="ECO:0000259" key="7">
    <source>
        <dbReference type="Pfam" id="PF15982"/>
    </source>
</evidence>
<feature type="transmembrane region" description="Helical" evidence="6">
    <location>
        <begin position="160"/>
        <end position="180"/>
    </location>
</feature>
<comment type="subcellular location">
    <subcellularLocation>
        <location evidence="1">Endomembrane system</location>
        <topology evidence="1">Multi-pass membrane protein</topology>
    </subcellularLocation>
</comment>
<dbReference type="Proteomes" id="UP000695022">
    <property type="component" value="Unplaced"/>
</dbReference>
<dbReference type="PANTHER" id="PTHR12459:SF15">
    <property type="entry name" value="TRANSMEMBRANE PROTEIN 135"/>
    <property type="match status" value="1"/>
</dbReference>
<keyword evidence="3 6" id="KW-0812">Transmembrane</keyword>
<evidence type="ECO:0000313" key="9">
    <source>
        <dbReference type="RefSeq" id="XP_014670516.1"/>
    </source>
</evidence>
<feature type="domain" description="Transmembrane protein 135 N-terminal" evidence="7">
    <location>
        <begin position="15"/>
        <end position="144"/>
    </location>
</feature>
<evidence type="ECO:0000256" key="3">
    <source>
        <dbReference type="ARBA" id="ARBA00022692"/>
    </source>
</evidence>
<organism evidence="8 9">
    <name type="scientific">Priapulus caudatus</name>
    <name type="common">Priapulid worm</name>
    <dbReference type="NCBI Taxonomy" id="37621"/>
    <lineage>
        <taxon>Eukaryota</taxon>
        <taxon>Metazoa</taxon>
        <taxon>Ecdysozoa</taxon>
        <taxon>Scalidophora</taxon>
        <taxon>Priapulida</taxon>
        <taxon>Priapulimorpha</taxon>
        <taxon>Priapulimorphida</taxon>
        <taxon>Priapulidae</taxon>
        <taxon>Priapulus</taxon>
    </lineage>
</organism>
<evidence type="ECO:0000313" key="8">
    <source>
        <dbReference type="Proteomes" id="UP000695022"/>
    </source>
</evidence>
<protein>
    <submittedName>
        <fullName evidence="9">Transmembrane protein 135-like</fullName>
    </submittedName>
</protein>
<gene>
    <name evidence="9" type="primary">LOC106811422</name>
</gene>
<reference evidence="9" key="1">
    <citation type="submission" date="2025-08" db="UniProtKB">
        <authorList>
            <consortium name="RefSeq"/>
        </authorList>
    </citation>
    <scope>IDENTIFICATION</scope>
</reference>
<dbReference type="RefSeq" id="XP_014670516.1">
    <property type="nucleotide sequence ID" value="XM_014815030.1"/>
</dbReference>
<comment type="similarity">
    <text evidence="2">Belongs to the TMEM135 family.</text>
</comment>
<feature type="transmembrane region" description="Helical" evidence="6">
    <location>
        <begin position="331"/>
        <end position="356"/>
    </location>
</feature>
<evidence type="ECO:0000256" key="5">
    <source>
        <dbReference type="ARBA" id="ARBA00023136"/>
    </source>
</evidence>
<evidence type="ECO:0000256" key="1">
    <source>
        <dbReference type="ARBA" id="ARBA00004127"/>
    </source>
</evidence>